<comment type="cofactor">
    <cofactor evidence="1">
        <name>FAD</name>
        <dbReference type="ChEBI" id="CHEBI:57692"/>
    </cofactor>
</comment>
<evidence type="ECO:0000256" key="2">
    <source>
        <dbReference type="ARBA" id="ARBA00006796"/>
    </source>
</evidence>
<organism evidence="8 9">
    <name type="scientific">Veillonella absiana</name>
    <dbReference type="NCBI Taxonomy" id="3079305"/>
    <lineage>
        <taxon>Bacteria</taxon>
        <taxon>Bacillati</taxon>
        <taxon>Bacillota</taxon>
        <taxon>Negativicutes</taxon>
        <taxon>Veillonellales</taxon>
        <taxon>Veillonellaceae</taxon>
        <taxon>Veillonella</taxon>
    </lineage>
</organism>
<dbReference type="Gene3D" id="3.50.50.60">
    <property type="entry name" value="FAD/NAD(P)-binding domain"/>
    <property type="match status" value="1"/>
</dbReference>
<evidence type="ECO:0000256" key="5">
    <source>
        <dbReference type="ARBA" id="ARBA00023002"/>
    </source>
</evidence>
<dbReference type="PROSITE" id="PS51257">
    <property type="entry name" value="PROKAR_LIPOPROTEIN"/>
    <property type="match status" value="1"/>
</dbReference>
<reference evidence="8 9" key="1">
    <citation type="submission" date="2023-10" db="EMBL/GenBank/DDBJ databases">
        <title>Veillonella sp. nov., isolated from a pig farm feces dump.</title>
        <authorList>
            <person name="Chang Y.-H."/>
        </authorList>
    </citation>
    <scope>NUCLEOTIDE SEQUENCE [LARGE SCALE GENOMIC DNA]</scope>
    <source>
        <strain evidence="8 9">YH-vei2233</strain>
    </source>
</reference>
<dbReference type="InterPro" id="IPR059103">
    <property type="entry name" value="FixC-like_C"/>
</dbReference>
<dbReference type="NCBIfam" id="NF007450">
    <property type="entry name" value="PRK10015.1"/>
    <property type="match status" value="1"/>
</dbReference>
<dbReference type="InterPro" id="IPR036188">
    <property type="entry name" value="FAD/NAD-bd_sf"/>
</dbReference>
<keyword evidence="5" id="KW-0560">Oxidoreductase</keyword>
<feature type="domain" description="FixC-like C-terminal" evidence="7">
    <location>
        <begin position="368"/>
        <end position="427"/>
    </location>
</feature>
<evidence type="ECO:0000259" key="7">
    <source>
        <dbReference type="Pfam" id="PF26311"/>
    </source>
</evidence>
<dbReference type="InterPro" id="IPR006076">
    <property type="entry name" value="FAD-dep_OxRdtase"/>
</dbReference>
<keyword evidence="9" id="KW-1185">Reference proteome</keyword>
<dbReference type="Pfam" id="PF01266">
    <property type="entry name" value="DAO"/>
    <property type="match status" value="1"/>
</dbReference>
<evidence type="ECO:0000313" key="9">
    <source>
        <dbReference type="Proteomes" id="UP001272515"/>
    </source>
</evidence>
<comment type="similarity">
    <text evidence="2">Belongs to the ETF-QO/FixC family.</text>
</comment>
<comment type="caution">
    <text evidence="8">The sequence shown here is derived from an EMBL/GenBank/DDBJ whole genome shotgun (WGS) entry which is preliminary data.</text>
</comment>
<proteinExistence type="inferred from homology"/>
<name>A0ABU3Z7M4_9FIRM</name>
<dbReference type="SUPFAM" id="SSF51905">
    <property type="entry name" value="FAD/NAD(P)-binding domain"/>
    <property type="match status" value="1"/>
</dbReference>
<keyword evidence="3" id="KW-0285">Flavoprotein</keyword>
<dbReference type="PANTHER" id="PTHR43624">
    <property type="entry name" value="ELECTRON TRANSFER FLAVOPROTEIN-QUINONE OXIDOREDUCTASE YDIS-RELATED"/>
    <property type="match status" value="1"/>
</dbReference>
<dbReference type="Proteomes" id="UP001272515">
    <property type="component" value="Unassembled WGS sequence"/>
</dbReference>
<evidence type="ECO:0000259" key="6">
    <source>
        <dbReference type="Pfam" id="PF01266"/>
    </source>
</evidence>
<keyword evidence="4" id="KW-0274">FAD</keyword>
<accession>A0ABU3Z7M4</accession>
<evidence type="ECO:0000256" key="1">
    <source>
        <dbReference type="ARBA" id="ARBA00001974"/>
    </source>
</evidence>
<evidence type="ECO:0000256" key="3">
    <source>
        <dbReference type="ARBA" id="ARBA00022630"/>
    </source>
</evidence>
<dbReference type="PRINTS" id="PR00411">
    <property type="entry name" value="PNDRDTASEI"/>
</dbReference>
<dbReference type="EMBL" id="JAWJZB010000002">
    <property type="protein sequence ID" value="MDV5087666.1"/>
    <property type="molecule type" value="Genomic_DNA"/>
</dbReference>
<evidence type="ECO:0000256" key="4">
    <source>
        <dbReference type="ARBA" id="ARBA00022827"/>
    </source>
</evidence>
<evidence type="ECO:0000313" key="8">
    <source>
        <dbReference type="EMBL" id="MDV5087666.1"/>
    </source>
</evidence>
<dbReference type="RefSeq" id="WP_295193624.1">
    <property type="nucleotide sequence ID" value="NZ_JAWJZA010000005.1"/>
</dbReference>
<protein>
    <submittedName>
        <fullName evidence="8">FAD-dependent oxidoreductase</fullName>
    </submittedName>
</protein>
<dbReference type="SUPFAM" id="SSF54373">
    <property type="entry name" value="FAD-linked reductases, C-terminal domain"/>
    <property type="match status" value="1"/>
</dbReference>
<dbReference type="PANTHER" id="PTHR43624:SF2">
    <property type="entry name" value="ELECTRON TRANSFER FLAVOPROTEIN-QUINONE OXIDOREDUCTASE YDIS-RELATED"/>
    <property type="match status" value="1"/>
</dbReference>
<feature type="domain" description="FAD dependent oxidoreductase" evidence="6">
    <location>
        <begin position="7"/>
        <end position="57"/>
    </location>
</feature>
<sequence length="429" mass="46511">MDEERFDAIVVGAGLAGCAAAYKMVQEGLEVLLIERGNYAGAKNMTGGRIYTHSLEKLIPDFREIAPLERKVTKEKISIISDNQATTIEYASNDYKENEESYTILRGRFDQWLAEQVEEAGGMVVAGVQADELILEDGKVVGVKVGEDDMYGNVVVIADGVNSMLAEKAGFRKPVTPEQMAVGAKDVYELSPELIEARFGQSEGEGTAWLSMGDVTRGLMGGGFIYTNKESISVGMVVSLAHIGQSDKNIEEMMNDFVATPAIAPLLKDAKLVERSGHVVPEAGFGGVSNLSGDGYVIVGDAAGLCMNLGYTVRGMDLAIESGIHAAQTIIEAKAAEDYSAAALKKYDDRVLNSPSIGGDMKLTAKFPEFMETDRIFKEYPQMVNGIMHDVFRVNDQGAEPIMKKMMRRVKKVGIINLAKDGWKGVHSL</sequence>
<dbReference type="InterPro" id="IPR039651">
    <property type="entry name" value="FixC-like"/>
</dbReference>
<dbReference type="Pfam" id="PF26311">
    <property type="entry name" value="ETF-QO_FixC_C"/>
    <property type="match status" value="1"/>
</dbReference>
<gene>
    <name evidence="8" type="ORF">RVY80_02215</name>
</gene>